<dbReference type="SUPFAM" id="SSF53187">
    <property type="entry name" value="Zn-dependent exopeptidases"/>
    <property type="match status" value="1"/>
</dbReference>
<dbReference type="Pfam" id="PF04389">
    <property type="entry name" value="Peptidase_M28"/>
    <property type="match status" value="1"/>
</dbReference>
<dbReference type="RefSeq" id="WP_244721473.1">
    <property type="nucleotide sequence ID" value="NZ_CP095049.1"/>
</dbReference>
<dbReference type="InterPro" id="IPR045175">
    <property type="entry name" value="M28_fam"/>
</dbReference>
<dbReference type="PANTHER" id="PTHR12147">
    <property type="entry name" value="METALLOPEPTIDASE M28 FAMILY MEMBER"/>
    <property type="match status" value="1"/>
</dbReference>
<dbReference type="Proteomes" id="UP000831785">
    <property type="component" value="Chromosome"/>
</dbReference>
<feature type="signal peptide" evidence="1">
    <location>
        <begin position="1"/>
        <end position="20"/>
    </location>
</feature>
<name>A0ABY4FCU8_9BACT</name>
<dbReference type="Gene3D" id="3.40.630.10">
    <property type="entry name" value="Zn peptidases"/>
    <property type="match status" value="1"/>
</dbReference>
<protein>
    <submittedName>
        <fullName evidence="3">M28 family peptidase</fullName>
    </submittedName>
</protein>
<proteinExistence type="predicted"/>
<sequence length="548" mass="59702">MKTLLFSLVLTASAASKILAQPNAPTAQPASGAALTYSAAITPELLREHLAELAADAYEGRETGHPGQVKAAQYLTRQFELLGLRGPVSGAASAYQQLFGLVGTTPTGPGTFRVGTTTFVGGRDFVSFGSASFPEPAAPADPVFRGFGIETDSYNDYAGQPDVRGRDVVVLQGEPNNGLGRYLLSGTKQDSDWSSIFRKAALARDKGARSLTVITYSSVASFAKMTKSLTPDLAEATYSLTTPVPQPTDYELLVQTPPPYINLLLTNGPLGAALLGTTLSALWRYDVDCYKLKKPATAFRPVACTVELPQKREELTSANVLGFLEGTDKKDEVLVISAHYDHIGVQHDTIYNGADDDGSGTSAVLALARAFTKAKAEGHGPRRSILFLLNSGEEKGLLGSEYYAGHPVFSLSQTIADLNIDMIGRTDKAHLGKPNYLYLIGASRLSTELHLINEEANTQYAHLRLDYKYNDKKDPEHLYYRSDHYNFARHGIPIIFYTSGLHQDYHKATDDVDKIEFGRLAERAKLVFFTAWELVNRDSRPQLDVAKP</sequence>
<keyword evidence="4" id="KW-1185">Reference proteome</keyword>
<reference evidence="3 4" key="1">
    <citation type="submission" date="2022-04" db="EMBL/GenBank/DDBJ databases">
        <title>Hymenobacter sp. isolated from the air.</title>
        <authorList>
            <person name="Won M."/>
            <person name="Lee C.-M."/>
            <person name="Woen H.-Y."/>
            <person name="Kwon S.-W."/>
        </authorList>
    </citation>
    <scope>NUCLEOTIDE SEQUENCE [LARGE SCALE GENOMIC DNA]</scope>
    <source>
        <strain evidence="4">5116 S-27</strain>
    </source>
</reference>
<dbReference type="EMBL" id="CP095049">
    <property type="protein sequence ID" value="UOQ54486.1"/>
    <property type="molecule type" value="Genomic_DNA"/>
</dbReference>
<dbReference type="InterPro" id="IPR007484">
    <property type="entry name" value="Peptidase_M28"/>
</dbReference>
<organism evidence="3 4">
    <name type="scientific">Hymenobacter cellulosivorans</name>
    <dbReference type="NCBI Taxonomy" id="2932249"/>
    <lineage>
        <taxon>Bacteria</taxon>
        <taxon>Pseudomonadati</taxon>
        <taxon>Bacteroidota</taxon>
        <taxon>Cytophagia</taxon>
        <taxon>Cytophagales</taxon>
        <taxon>Hymenobacteraceae</taxon>
        <taxon>Hymenobacter</taxon>
    </lineage>
</organism>
<dbReference type="PANTHER" id="PTHR12147:SF26">
    <property type="entry name" value="PEPTIDASE M28 DOMAIN-CONTAINING PROTEIN"/>
    <property type="match status" value="1"/>
</dbReference>
<gene>
    <name evidence="3" type="ORF">MUN80_06910</name>
</gene>
<feature type="chain" id="PRO_5045739390" evidence="1">
    <location>
        <begin position="21"/>
        <end position="548"/>
    </location>
</feature>
<feature type="domain" description="Peptidase M28" evidence="2">
    <location>
        <begin position="319"/>
        <end position="527"/>
    </location>
</feature>
<evidence type="ECO:0000256" key="1">
    <source>
        <dbReference type="SAM" id="SignalP"/>
    </source>
</evidence>
<accession>A0ABY4FCU8</accession>
<keyword evidence="1" id="KW-0732">Signal</keyword>
<evidence type="ECO:0000313" key="3">
    <source>
        <dbReference type="EMBL" id="UOQ54486.1"/>
    </source>
</evidence>
<evidence type="ECO:0000313" key="4">
    <source>
        <dbReference type="Proteomes" id="UP000831785"/>
    </source>
</evidence>
<evidence type="ECO:0000259" key="2">
    <source>
        <dbReference type="Pfam" id="PF04389"/>
    </source>
</evidence>